<name>A0A9Q0ISY8_9TELE</name>
<comment type="caution">
    <text evidence="1">The sequence shown here is derived from an EMBL/GenBank/DDBJ whole genome shotgun (WGS) entry which is preliminary data.</text>
</comment>
<keyword evidence="2" id="KW-1185">Reference proteome</keyword>
<protein>
    <submittedName>
        <fullName evidence="1">Uncharacterized protein</fullName>
    </submittedName>
</protein>
<proteinExistence type="predicted"/>
<dbReference type="Proteomes" id="UP001148018">
    <property type="component" value="Unassembled WGS sequence"/>
</dbReference>
<evidence type="ECO:0000313" key="2">
    <source>
        <dbReference type="Proteomes" id="UP001148018"/>
    </source>
</evidence>
<accession>A0A9Q0ISY8</accession>
<dbReference type="EMBL" id="JANIIK010000039">
    <property type="protein sequence ID" value="KAJ3609160.1"/>
    <property type="molecule type" value="Genomic_DNA"/>
</dbReference>
<organism evidence="1 2">
    <name type="scientific">Muraenolepis orangiensis</name>
    <name type="common">Patagonian moray cod</name>
    <dbReference type="NCBI Taxonomy" id="630683"/>
    <lineage>
        <taxon>Eukaryota</taxon>
        <taxon>Metazoa</taxon>
        <taxon>Chordata</taxon>
        <taxon>Craniata</taxon>
        <taxon>Vertebrata</taxon>
        <taxon>Euteleostomi</taxon>
        <taxon>Actinopterygii</taxon>
        <taxon>Neopterygii</taxon>
        <taxon>Teleostei</taxon>
        <taxon>Neoteleostei</taxon>
        <taxon>Acanthomorphata</taxon>
        <taxon>Zeiogadaria</taxon>
        <taxon>Gadariae</taxon>
        <taxon>Gadiformes</taxon>
        <taxon>Muraenolepidoidei</taxon>
        <taxon>Muraenolepididae</taxon>
        <taxon>Muraenolepis</taxon>
    </lineage>
</organism>
<reference evidence="1" key="1">
    <citation type="submission" date="2022-07" db="EMBL/GenBank/DDBJ databases">
        <title>Chromosome-level genome of Muraenolepis orangiensis.</title>
        <authorList>
            <person name="Kim J."/>
        </authorList>
    </citation>
    <scope>NUCLEOTIDE SEQUENCE</scope>
    <source>
        <strain evidence="1">KU_S4_2022</strain>
        <tissue evidence="1">Muscle</tissue>
    </source>
</reference>
<sequence>MEWSVIQPTSHFCPSPLGTVTLHWKVLKHVVEVDGLIPRGLYVNRECTITSSDGVSAPADSPYASSYALTLRFAF</sequence>
<gene>
    <name evidence="1" type="ORF">NHX12_023684</name>
</gene>
<dbReference type="AlphaFoldDB" id="A0A9Q0ISY8"/>
<evidence type="ECO:0000313" key="1">
    <source>
        <dbReference type="EMBL" id="KAJ3609160.1"/>
    </source>
</evidence>